<proteinExistence type="predicted"/>
<dbReference type="CDD" id="cd07385">
    <property type="entry name" value="MPP_YkuE_C"/>
    <property type="match status" value="1"/>
</dbReference>
<dbReference type="GO" id="GO:0008758">
    <property type="term" value="F:UDP-2,3-diacylglucosamine hydrolase activity"/>
    <property type="evidence" value="ECO:0007669"/>
    <property type="project" value="TreeGrafter"/>
</dbReference>
<dbReference type="SUPFAM" id="SSF56300">
    <property type="entry name" value="Metallo-dependent phosphatases"/>
    <property type="match status" value="1"/>
</dbReference>
<keyword evidence="3" id="KW-0472">Membrane</keyword>
<protein>
    <submittedName>
        <fullName evidence="5">Putative metallophosphoesterase</fullName>
        <ecNumber evidence="5">3.1.-.-</ecNumber>
    </submittedName>
</protein>
<dbReference type="EC" id="3.1.-.-" evidence="5"/>
<keyword evidence="2 5" id="KW-0378">Hydrolase</keyword>
<dbReference type="OrthoDB" id="9780884at2"/>
<evidence type="ECO:0000313" key="5">
    <source>
        <dbReference type="EMBL" id="QDU94712.1"/>
    </source>
</evidence>
<feature type="transmembrane region" description="Helical" evidence="3">
    <location>
        <begin position="79"/>
        <end position="99"/>
    </location>
</feature>
<dbReference type="GO" id="GO:0046872">
    <property type="term" value="F:metal ion binding"/>
    <property type="evidence" value="ECO:0007669"/>
    <property type="project" value="UniProtKB-KW"/>
</dbReference>
<reference evidence="5 6" key="1">
    <citation type="submission" date="2019-02" db="EMBL/GenBank/DDBJ databases">
        <title>Deep-cultivation of Planctomycetes and their phenomic and genomic characterization uncovers novel biology.</title>
        <authorList>
            <person name="Wiegand S."/>
            <person name="Jogler M."/>
            <person name="Boedeker C."/>
            <person name="Pinto D."/>
            <person name="Vollmers J."/>
            <person name="Rivas-Marin E."/>
            <person name="Kohn T."/>
            <person name="Peeters S.H."/>
            <person name="Heuer A."/>
            <person name="Rast P."/>
            <person name="Oberbeckmann S."/>
            <person name="Bunk B."/>
            <person name="Jeske O."/>
            <person name="Meyerdierks A."/>
            <person name="Storesund J.E."/>
            <person name="Kallscheuer N."/>
            <person name="Luecker S."/>
            <person name="Lage O.M."/>
            <person name="Pohl T."/>
            <person name="Merkel B.J."/>
            <person name="Hornburger P."/>
            <person name="Mueller R.-W."/>
            <person name="Bruemmer F."/>
            <person name="Labrenz M."/>
            <person name="Spormann A.M."/>
            <person name="Op den Camp H."/>
            <person name="Overmann J."/>
            <person name="Amann R."/>
            <person name="Jetten M.S.M."/>
            <person name="Mascher T."/>
            <person name="Medema M.H."/>
            <person name="Devos D.P."/>
            <person name="Kaster A.-K."/>
            <person name="Ovreas L."/>
            <person name="Rohde M."/>
            <person name="Galperin M.Y."/>
            <person name="Jogler C."/>
        </authorList>
    </citation>
    <scope>NUCLEOTIDE SEQUENCE [LARGE SCALE GENOMIC DNA]</scope>
    <source>
        <strain evidence="5 6">Pla85_3_4</strain>
    </source>
</reference>
<evidence type="ECO:0000259" key="4">
    <source>
        <dbReference type="Pfam" id="PF00149"/>
    </source>
</evidence>
<keyword evidence="3" id="KW-1133">Transmembrane helix</keyword>
<evidence type="ECO:0000256" key="2">
    <source>
        <dbReference type="ARBA" id="ARBA00022801"/>
    </source>
</evidence>
<dbReference type="InterPro" id="IPR029052">
    <property type="entry name" value="Metallo-depent_PP-like"/>
</dbReference>
<dbReference type="InterPro" id="IPR004843">
    <property type="entry name" value="Calcineurin-like_PHP"/>
</dbReference>
<feature type="transmembrane region" description="Helical" evidence="3">
    <location>
        <begin position="6"/>
        <end position="24"/>
    </location>
</feature>
<keyword evidence="1" id="KW-0479">Metal-binding</keyword>
<keyword evidence="3" id="KW-0812">Transmembrane</keyword>
<dbReference type="GO" id="GO:0016020">
    <property type="term" value="C:membrane"/>
    <property type="evidence" value="ECO:0007669"/>
    <property type="project" value="GOC"/>
</dbReference>
<sequence>MHLVDFLLLFLAFVGHVAIAVTIFNRLHAIGLPCSVVKLTEKLVILAAAVVLLLFSIYFLLQGFAVYQPAFASGRFWPPLLYLIPCWAASLCVAPLWIWRKLASRRPVSYLANTSRLVSLAVERPQSLVGTRSTGLLLKVPGNQIFQLSIEEKTFQPARLPAALDGFTIAHLSDLHMTGQLKRPFFDALIDRTNELDCDVVMVTGDIVEKAPCLDWIAPTLGRLQSRYGVYYVLGNHDQRLSDVGALHRLLADLGHIHVGGRCLEVDWRGAPVLLAGNELPWFKPAADMSDFPPSPEGPFRLLLSHSPDQFFWAQQQEFDLMLAGHTHGGQIRLPVYGPLIAPSRYGVMYASGVFQQGPTLMHVSRGVSGLQPIRLNCPPELTRITLRSPAV</sequence>
<dbReference type="EMBL" id="CP036433">
    <property type="protein sequence ID" value="QDU94712.1"/>
    <property type="molecule type" value="Genomic_DNA"/>
</dbReference>
<dbReference type="Gene3D" id="3.60.21.10">
    <property type="match status" value="1"/>
</dbReference>
<gene>
    <name evidence="5" type="ORF">Pla8534_25180</name>
</gene>
<feature type="domain" description="Calcineurin-like phosphoesterase" evidence="4">
    <location>
        <begin position="168"/>
        <end position="329"/>
    </location>
</feature>
<dbReference type="Proteomes" id="UP000317648">
    <property type="component" value="Chromosome"/>
</dbReference>
<feature type="transmembrane region" description="Helical" evidence="3">
    <location>
        <begin position="44"/>
        <end position="67"/>
    </location>
</feature>
<dbReference type="InterPro" id="IPR051158">
    <property type="entry name" value="Metallophosphoesterase_sf"/>
</dbReference>
<dbReference type="PANTHER" id="PTHR31302:SF31">
    <property type="entry name" value="PHOSPHODIESTERASE YAEI"/>
    <property type="match status" value="1"/>
</dbReference>
<keyword evidence="6" id="KW-1185">Reference proteome</keyword>
<dbReference type="PANTHER" id="PTHR31302">
    <property type="entry name" value="TRANSMEMBRANE PROTEIN WITH METALLOPHOSPHOESTERASE DOMAIN-RELATED"/>
    <property type="match status" value="1"/>
</dbReference>
<name>A0A518DS92_9BACT</name>
<evidence type="ECO:0000313" key="6">
    <source>
        <dbReference type="Proteomes" id="UP000317648"/>
    </source>
</evidence>
<evidence type="ECO:0000256" key="1">
    <source>
        <dbReference type="ARBA" id="ARBA00022723"/>
    </source>
</evidence>
<dbReference type="Pfam" id="PF00149">
    <property type="entry name" value="Metallophos"/>
    <property type="match status" value="1"/>
</dbReference>
<dbReference type="KEGG" id="lcre:Pla8534_25180"/>
<dbReference type="AlphaFoldDB" id="A0A518DS92"/>
<accession>A0A518DS92</accession>
<dbReference type="GO" id="GO:0009245">
    <property type="term" value="P:lipid A biosynthetic process"/>
    <property type="evidence" value="ECO:0007669"/>
    <property type="project" value="TreeGrafter"/>
</dbReference>
<evidence type="ECO:0000256" key="3">
    <source>
        <dbReference type="SAM" id="Phobius"/>
    </source>
</evidence>
<dbReference type="RefSeq" id="WP_145053352.1">
    <property type="nucleotide sequence ID" value="NZ_CP036433.1"/>
</dbReference>
<organism evidence="5 6">
    <name type="scientific">Lignipirellula cremea</name>
    <dbReference type="NCBI Taxonomy" id="2528010"/>
    <lineage>
        <taxon>Bacteria</taxon>
        <taxon>Pseudomonadati</taxon>
        <taxon>Planctomycetota</taxon>
        <taxon>Planctomycetia</taxon>
        <taxon>Pirellulales</taxon>
        <taxon>Pirellulaceae</taxon>
        <taxon>Lignipirellula</taxon>
    </lineage>
</organism>